<gene>
    <name evidence="2" type="ORF">BFC17_04050</name>
</gene>
<evidence type="ECO:0000259" key="1">
    <source>
        <dbReference type="Pfam" id="PF00571"/>
    </source>
</evidence>
<dbReference type="AlphaFoldDB" id="A0A1E8FC04"/>
<dbReference type="EMBL" id="MJIC01000015">
    <property type="protein sequence ID" value="OFI33439.1"/>
    <property type="molecule type" value="Genomic_DNA"/>
</dbReference>
<protein>
    <submittedName>
        <fullName evidence="2">Histidine kinase</fullName>
    </submittedName>
</protein>
<comment type="caution">
    <text evidence="2">The sequence shown here is derived from an EMBL/GenBank/DDBJ whole genome shotgun (WGS) entry which is preliminary data.</text>
</comment>
<name>A0A1E8FC04_9ALTE</name>
<evidence type="ECO:0000313" key="3">
    <source>
        <dbReference type="Proteomes" id="UP000176037"/>
    </source>
</evidence>
<dbReference type="RefSeq" id="WP_070177815.1">
    <property type="nucleotide sequence ID" value="NZ_BMJR01000002.1"/>
</dbReference>
<dbReference type="InterPro" id="IPR000644">
    <property type="entry name" value="CBS_dom"/>
</dbReference>
<sequence length="187" mass="20888">MHNLTLCKTEAIDTLAHPAVYEHIELQSSALSIFTDFHEQQPLVIDGDVKAIELERLMRQSHVKMKLVLDKREQFVGIVTLADITEQKILQRVVQLGIPRNELLVVDMMQPKALLQAFDYNELKAATVADVVNALQENGAMHCLVIDRVAHDIRGVISVSDIARILRIPLDIQSQPSFAALSHIIAA</sequence>
<dbReference type="STRING" id="1856405.BFC17_04050"/>
<dbReference type="Gene3D" id="3.10.580.10">
    <property type="entry name" value="CBS-domain"/>
    <property type="match status" value="1"/>
</dbReference>
<keyword evidence="2" id="KW-0808">Transferase</keyword>
<proteinExistence type="predicted"/>
<dbReference type="GO" id="GO:0016301">
    <property type="term" value="F:kinase activity"/>
    <property type="evidence" value="ECO:0007669"/>
    <property type="project" value="UniProtKB-KW"/>
</dbReference>
<organism evidence="2 3">
    <name type="scientific">Alteromonas lipolytica</name>
    <dbReference type="NCBI Taxonomy" id="1856405"/>
    <lineage>
        <taxon>Bacteria</taxon>
        <taxon>Pseudomonadati</taxon>
        <taxon>Pseudomonadota</taxon>
        <taxon>Gammaproteobacteria</taxon>
        <taxon>Alteromonadales</taxon>
        <taxon>Alteromonadaceae</taxon>
        <taxon>Alteromonas/Salinimonas group</taxon>
        <taxon>Alteromonas</taxon>
    </lineage>
</organism>
<keyword evidence="3" id="KW-1185">Reference proteome</keyword>
<accession>A0A1E8FC04</accession>
<dbReference type="Proteomes" id="UP000176037">
    <property type="component" value="Unassembled WGS sequence"/>
</dbReference>
<dbReference type="Pfam" id="PF00571">
    <property type="entry name" value="CBS"/>
    <property type="match status" value="1"/>
</dbReference>
<evidence type="ECO:0000313" key="2">
    <source>
        <dbReference type="EMBL" id="OFI33439.1"/>
    </source>
</evidence>
<keyword evidence="2" id="KW-0418">Kinase</keyword>
<dbReference type="OrthoDB" id="5295117at2"/>
<dbReference type="InterPro" id="IPR046342">
    <property type="entry name" value="CBS_dom_sf"/>
</dbReference>
<reference evidence="2 3" key="1">
    <citation type="submission" date="2016-09" db="EMBL/GenBank/DDBJ databases">
        <title>Alteromonas lipolytica, a new species isolated from sea water.</title>
        <authorList>
            <person name="Wu Y.-H."/>
            <person name="Cheng H."/>
            <person name="Xu X.-W."/>
        </authorList>
    </citation>
    <scope>NUCLEOTIDE SEQUENCE [LARGE SCALE GENOMIC DNA]</scope>
    <source>
        <strain evidence="2 3">JW12</strain>
    </source>
</reference>
<feature type="domain" description="CBS" evidence="1">
    <location>
        <begin position="40"/>
        <end position="86"/>
    </location>
</feature>
<dbReference type="SUPFAM" id="SSF54631">
    <property type="entry name" value="CBS-domain pair"/>
    <property type="match status" value="1"/>
</dbReference>